<keyword evidence="1" id="KW-0472">Membrane</keyword>
<dbReference type="VEuPathDB" id="CryptoDB:Vbra_21029"/>
<reference evidence="2 3" key="1">
    <citation type="submission" date="2014-11" db="EMBL/GenBank/DDBJ databases">
        <authorList>
            <person name="Zhu J."/>
            <person name="Qi W."/>
            <person name="Song R."/>
        </authorList>
    </citation>
    <scope>NUCLEOTIDE SEQUENCE [LARGE SCALE GENOMIC DNA]</scope>
</reference>
<evidence type="ECO:0000313" key="3">
    <source>
        <dbReference type="Proteomes" id="UP000041254"/>
    </source>
</evidence>
<name>A0A0G4EWZ9_VITBC</name>
<dbReference type="EMBL" id="CDMY01000336">
    <property type="protein sequence ID" value="CEM03181.1"/>
    <property type="molecule type" value="Genomic_DNA"/>
</dbReference>
<organism evidence="2 3">
    <name type="scientific">Vitrella brassicaformis (strain CCMP3155)</name>
    <dbReference type="NCBI Taxonomy" id="1169540"/>
    <lineage>
        <taxon>Eukaryota</taxon>
        <taxon>Sar</taxon>
        <taxon>Alveolata</taxon>
        <taxon>Colpodellida</taxon>
        <taxon>Vitrellaceae</taxon>
        <taxon>Vitrella</taxon>
    </lineage>
</organism>
<keyword evidence="3" id="KW-1185">Reference proteome</keyword>
<keyword evidence="1" id="KW-0812">Transmembrane</keyword>
<dbReference type="Proteomes" id="UP000041254">
    <property type="component" value="Unassembled WGS sequence"/>
</dbReference>
<feature type="transmembrane region" description="Helical" evidence="1">
    <location>
        <begin position="56"/>
        <end position="78"/>
    </location>
</feature>
<sequence length="97" mass="10904">MMSRRHVQLAFAVVRRYIYRRMNACLPAPPEDPEAFQRFYFANRVPLDASNPQHRLFGTLGTIVFGFVMASLLAQAAAERPAFTSMMIRGRSAGQGP</sequence>
<protein>
    <submittedName>
        <fullName evidence="2">Uncharacterized protein</fullName>
    </submittedName>
</protein>
<keyword evidence="1" id="KW-1133">Transmembrane helix</keyword>
<accession>A0A0G4EWZ9</accession>
<evidence type="ECO:0000256" key="1">
    <source>
        <dbReference type="SAM" id="Phobius"/>
    </source>
</evidence>
<gene>
    <name evidence="2" type="ORF">Vbra_21029</name>
</gene>
<dbReference type="InParanoid" id="A0A0G4EWZ9"/>
<dbReference type="AlphaFoldDB" id="A0A0G4EWZ9"/>
<proteinExistence type="predicted"/>
<evidence type="ECO:0000313" key="2">
    <source>
        <dbReference type="EMBL" id="CEM03181.1"/>
    </source>
</evidence>